<dbReference type="STRING" id="29554.MCAN360_0350"/>
<dbReference type="Proteomes" id="UP000031641">
    <property type="component" value="Chromosome"/>
</dbReference>
<sequence length="497" mass="60692">MFITWIFKNKIKFFEKKINFIENKINELKTINTQFYEISKHLNEYKILENETAKKIVNFEQKFNDLLINFNDFKNNKKLDKSNYLCKKINRQIKEFFIIFKNNYYEILSKKITNLVNFINLILNKISEIKNKLNKNNYLIDSDDLQKKIIFVEEEIWNQLEIFKTYEILRKNNFDYNQNKKQLITKLDYFKNYIIEILGFLKSIKNNIEIPADFLKNIYQEKSDEFKEIFNLKINDQYFKNIKEAIKKTKNIITENDFFWRKKKLKSQIKNLSKLVNKDYELIKKKIELTIIYKKNFLWIKNAINWIKQNKKCFISKKNDRLFQRVVTNISYFFDNQNMGSLSFLECKKNLNIFKKNTKIIIKTINLIEKKSKQKRFFFDIDKINDEYLKIFELHNFDYPLNNQIIELQNIYQIQIKNKNPDLNLINKLILLIKLKIVRYNLKIKISKHIIENFYSILNDDFNMSLLEKKYDEIFTLYASNNFDECIKKIMNLIKEK</sequence>
<organism evidence="1 2">
    <name type="scientific">Metamycoplasma canadense</name>
    <dbReference type="NCBI Taxonomy" id="29554"/>
    <lineage>
        <taxon>Bacteria</taxon>
        <taxon>Bacillati</taxon>
        <taxon>Mycoplasmatota</taxon>
        <taxon>Mycoplasmoidales</taxon>
        <taxon>Metamycoplasmataceae</taxon>
        <taxon>Metamycoplasma</taxon>
    </lineage>
</organism>
<evidence type="ECO:0000313" key="2">
    <source>
        <dbReference type="Proteomes" id="UP000031641"/>
    </source>
</evidence>
<dbReference type="AlphaFoldDB" id="A0A077LBN1"/>
<accession>A0A077LBN1</accession>
<proteinExistence type="predicted"/>
<reference evidence="2" key="1">
    <citation type="journal article" date="2014" name="Genome Announc.">
        <title>Complete Genome Sequence of Mycoplasma canadense Strain HAZ 360_1 from Bovine Mastitic Milk in Japan.</title>
        <authorList>
            <person name="Hata E."/>
        </authorList>
    </citation>
    <scope>NUCLEOTIDE SEQUENCE [LARGE SCALE GENOMIC DNA]</scope>
    <source>
        <strain evidence="2">HAZ360_1</strain>
    </source>
</reference>
<keyword evidence="2" id="KW-1185">Reference proteome</keyword>
<dbReference type="EMBL" id="AP014631">
    <property type="protein sequence ID" value="BAP39534.1"/>
    <property type="molecule type" value="Genomic_DNA"/>
</dbReference>
<dbReference type="HOGENOM" id="CLU_548373_0_0_14"/>
<dbReference type="KEGG" id="mcan:MCAN360_0350"/>
<protein>
    <submittedName>
        <fullName evidence="1">Uncharacterized protein</fullName>
    </submittedName>
</protein>
<name>A0A077LBN1_9BACT</name>
<evidence type="ECO:0000313" key="1">
    <source>
        <dbReference type="EMBL" id="BAP39534.1"/>
    </source>
</evidence>
<gene>
    <name evidence="1" type="ORF">MCAN360_0350</name>
</gene>
<dbReference type="RefSeq" id="WP_045433659.1">
    <property type="nucleotide sequence ID" value="NZ_AP014631.1"/>
</dbReference>